<evidence type="ECO:0000259" key="1">
    <source>
        <dbReference type="Pfam" id="PF04965"/>
    </source>
</evidence>
<evidence type="ECO:0000313" key="3">
    <source>
        <dbReference type="Proteomes" id="UP001061302"/>
    </source>
</evidence>
<dbReference type="EMBL" id="CP106753">
    <property type="protein sequence ID" value="UXY14682.1"/>
    <property type="molecule type" value="Genomic_DNA"/>
</dbReference>
<dbReference type="Proteomes" id="UP001061302">
    <property type="component" value="Chromosome"/>
</dbReference>
<evidence type="ECO:0000313" key="2">
    <source>
        <dbReference type="EMBL" id="UXY14682.1"/>
    </source>
</evidence>
<dbReference type="Pfam" id="PF04965">
    <property type="entry name" value="GPW_gp25"/>
    <property type="match status" value="1"/>
</dbReference>
<reference evidence="2" key="1">
    <citation type="submission" date="2022-10" db="EMBL/GenBank/DDBJ databases">
        <title>Chitiniphilus purpureus sp. nov., a novel chitin-degrading bacterium isolated from crawfish pond sediment.</title>
        <authorList>
            <person name="Li K."/>
        </authorList>
    </citation>
    <scope>NUCLEOTIDE SEQUENCE</scope>
    <source>
        <strain evidence="2">CD1</strain>
    </source>
</reference>
<dbReference type="Gene3D" id="3.10.450.40">
    <property type="match status" value="1"/>
</dbReference>
<dbReference type="RefSeq" id="WP_263123985.1">
    <property type="nucleotide sequence ID" value="NZ_CP106753.1"/>
</dbReference>
<dbReference type="InterPro" id="IPR007048">
    <property type="entry name" value="IraD/Gp25-like"/>
</dbReference>
<feature type="domain" description="IraD/Gp25-like" evidence="1">
    <location>
        <begin position="30"/>
        <end position="115"/>
    </location>
</feature>
<gene>
    <name evidence="2" type="ORF">N8I74_15360</name>
</gene>
<name>A0ABY6DK26_9NEIS</name>
<accession>A0ABY6DK26</accession>
<organism evidence="2 3">
    <name type="scientific">Chitiniphilus purpureus</name>
    <dbReference type="NCBI Taxonomy" id="2981137"/>
    <lineage>
        <taxon>Bacteria</taxon>
        <taxon>Pseudomonadati</taxon>
        <taxon>Pseudomonadota</taxon>
        <taxon>Betaproteobacteria</taxon>
        <taxon>Neisseriales</taxon>
        <taxon>Chitinibacteraceae</taxon>
        <taxon>Chitiniphilus</taxon>
    </lineage>
</organism>
<protein>
    <submittedName>
        <fullName evidence="2">GPW/gp25 family protein</fullName>
    </submittedName>
</protein>
<proteinExistence type="predicted"/>
<sequence length="130" mass="14380">MSRTSRLVLGAGLGLPLAPDGAGRLPVVDGPEKVRQSIAILLDTEPGERLMLPDYGCGLRRFLMQTNSALTRAQIQREVRESLKRWEPRIAVGDVAVVPGRDPSLVLVQIDYTHLRDGSRDNLVYPFYLA</sequence>
<dbReference type="SUPFAM" id="SSF160719">
    <property type="entry name" value="gpW/gp25-like"/>
    <property type="match status" value="1"/>
</dbReference>
<keyword evidence="3" id="KW-1185">Reference proteome</keyword>